<comment type="pathway">
    <text evidence="2 12">Cofactor biosynthesis; NAD(+) biosynthesis; iminoaspartate from L-aspartate (oxidase route): step 1/1.</text>
</comment>
<dbReference type="UniPathway" id="UPA00253">
    <property type="reaction ID" value="UER00326"/>
</dbReference>
<evidence type="ECO:0000256" key="11">
    <source>
        <dbReference type="NCBIfam" id="TIGR00551"/>
    </source>
</evidence>
<dbReference type="FunFam" id="3.90.700.10:FF:000002">
    <property type="entry name" value="L-aspartate oxidase"/>
    <property type="match status" value="1"/>
</dbReference>
<dbReference type="EMBL" id="SMAL01000008">
    <property type="protein sequence ID" value="TCT13852.1"/>
    <property type="molecule type" value="Genomic_DNA"/>
</dbReference>
<reference evidence="14 15" key="1">
    <citation type="submission" date="2019-03" db="EMBL/GenBank/DDBJ databases">
        <title>Genomic Encyclopedia of Type Strains, Phase IV (KMG-IV): sequencing the most valuable type-strain genomes for metagenomic binning, comparative biology and taxonomic classification.</title>
        <authorList>
            <person name="Goeker M."/>
        </authorList>
    </citation>
    <scope>NUCLEOTIDE SEQUENCE [LARGE SCALE GENOMIC DNA]</scope>
    <source>
        <strain evidence="14 15">DSM 24629</strain>
    </source>
</reference>
<accession>A0A4V2V040</accession>
<dbReference type="InterPro" id="IPR037099">
    <property type="entry name" value="Fum_R/Succ_DH_flav-like_C_sf"/>
</dbReference>
<dbReference type="EC" id="1.4.3.16" evidence="4 11"/>
<gene>
    <name evidence="14" type="ORF">EDC18_10889</name>
</gene>
<evidence type="ECO:0000256" key="7">
    <source>
        <dbReference type="ARBA" id="ARBA00022642"/>
    </source>
</evidence>
<dbReference type="PRINTS" id="PR00368">
    <property type="entry name" value="FADPNR"/>
</dbReference>
<evidence type="ECO:0000256" key="4">
    <source>
        <dbReference type="ARBA" id="ARBA00012173"/>
    </source>
</evidence>
<dbReference type="Pfam" id="PF00890">
    <property type="entry name" value="FAD_binding_2"/>
    <property type="match status" value="1"/>
</dbReference>
<evidence type="ECO:0000313" key="14">
    <source>
        <dbReference type="EMBL" id="TCT13852.1"/>
    </source>
</evidence>
<evidence type="ECO:0000256" key="12">
    <source>
        <dbReference type="RuleBase" id="RU362049"/>
    </source>
</evidence>
<organism evidence="14 15">
    <name type="scientific">Natranaerovirga pectinivora</name>
    <dbReference type="NCBI Taxonomy" id="682400"/>
    <lineage>
        <taxon>Bacteria</taxon>
        <taxon>Bacillati</taxon>
        <taxon>Bacillota</taxon>
        <taxon>Clostridia</taxon>
        <taxon>Lachnospirales</taxon>
        <taxon>Natranaerovirgaceae</taxon>
        <taxon>Natranaerovirga</taxon>
    </lineage>
</organism>
<dbReference type="GO" id="GO:0034628">
    <property type="term" value="P:'de novo' NAD+ biosynthetic process from L-aspartate"/>
    <property type="evidence" value="ECO:0007669"/>
    <property type="project" value="TreeGrafter"/>
</dbReference>
<keyword evidence="8 12" id="KW-0274">FAD</keyword>
<proteinExistence type="inferred from homology"/>
<dbReference type="InterPro" id="IPR003953">
    <property type="entry name" value="FAD-dep_OxRdtase_2_FAD-bd"/>
</dbReference>
<dbReference type="Proteomes" id="UP000294902">
    <property type="component" value="Unassembled WGS sequence"/>
</dbReference>
<dbReference type="GO" id="GO:0008734">
    <property type="term" value="F:L-aspartate oxidase activity"/>
    <property type="evidence" value="ECO:0007669"/>
    <property type="project" value="UniProtKB-UniRule"/>
</dbReference>
<comment type="cofactor">
    <cofactor evidence="1 12">
        <name>FAD</name>
        <dbReference type="ChEBI" id="CHEBI:57692"/>
    </cofactor>
</comment>
<keyword evidence="7 12" id="KW-0662">Pyridine nucleotide biosynthesis</keyword>
<evidence type="ECO:0000313" key="15">
    <source>
        <dbReference type="Proteomes" id="UP000294902"/>
    </source>
</evidence>
<dbReference type="SUPFAM" id="SSF46977">
    <property type="entry name" value="Succinate dehydrogenase/fumarate reductase flavoprotein C-terminal domain"/>
    <property type="match status" value="1"/>
</dbReference>
<evidence type="ECO:0000256" key="2">
    <source>
        <dbReference type="ARBA" id="ARBA00004950"/>
    </source>
</evidence>
<feature type="domain" description="FAD-dependent oxidoreductase 2 FAD-binding" evidence="13">
    <location>
        <begin position="20"/>
        <end position="391"/>
    </location>
</feature>
<keyword evidence="15" id="KW-1185">Reference proteome</keyword>
<evidence type="ECO:0000256" key="1">
    <source>
        <dbReference type="ARBA" id="ARBA00001974"/>
    </source>
</evidence>
<evidence type="ECO:0000256" key="3">
    <source>
        <dbReference type="ARBA" id="ARBA00008562"/>
    </source>
</evidence>
<dbReference type="PANTHER" id="PTHR42716">
    <property type="entry name" value="L-ASPARTATE OXIDASE"/>
    <property type="match status" value="1"/>
</dbReference>
<dbReference type="InterPro" id="IPR005288">
    <property type="entry name" value="NadB"/>
</dbReference>
<comment type="similarity">
    <text evidence="3 12">Belongs to the FAD-dependent oxidoreductase 2 family. NadB subfamily.</text>
</comment>
<dbReference type="SUPFAM" id="SSF56425">
    <property type="entry name" value="Succinate dehydrogenase/fumarate reductase flavoprotein, catalytic domain"/>
    <property type="match status" value="1"/>
</dbReference>
<dbReference type="Gene3D" id="3.90.700.10">
    <property type="entry name" value="Succinate dehydrogenase/fumarate reductase flavoprotein, catalytic domain"/>
    <property type="match status" value="1"/>
</dbReference>
<dbReference type="PANTHER" id="PTHR42716:SF2">
    <property type="entry name" value="L-ASPARTATE OXIDASE, CHLOROPLASTIC"/>
    <property type="match status" value="1"/>
</dbReference>
<dbReference type="GO" id="GO:0033765">
    <property type="term" value="F:steroid dehydrogenase activity, acting on the CH-CH group of donors"/>
    <property type="evidence" value="ECO:0007669"/>
    <property type="project" value="UniProtKB-ARBA"/>
</dbReference>
<dbReference type="GO" id="GO:0005737">
    <property type="term" value="C:cytoplasm"/>
    <property type="evidence" value="ECO:0007669"/>
    <property type="project" value="UniProtKB-SubCell"/>
</dbReference>
<evidence type="ECO:0000256" key="10">
    <source>
        <dbReference type="ARBA" id="ARBA00048305"/>
    </source>
</evidence>
<dbReference type="NCBIfam" id="TIGR00551">
    <property type="entry name" value="nadB"/>
    <property type="match status" value="1"/>
</dbReference>
<dbReference type="InterPro" id="IPR036188">
    <property type="entry name" value="FAD/NAD-bd_sf"/>
</dbReference>
<dbReference type="Gene3D" id="1.20.58.100">
    <property type="entry name" value="Fumarate reductase/succinate dehydrogenase flavoprotein-like, C-terminal domain"/>
    <property type="match status" value="1"/>
</dbReference>
<evidence type="ECO:0000256" key="8">
    <source>
        <dbReference type="ARBA" id="ARBA00022827"/>
    </source>
</evidence>
<keyword evidence="6 12" id="KW-0285">Flavoprotein</keyword>
<comment type="subcellular location">
    <subcellularLocation>
        <location evidence="12">Cytoplasm</location>
    </subcellularLocation>
</comment>
<keyword evidence="9 12" id="KW-0560">Oxidoreductase</keyword>
<evidence type="ECO:0000256" key="6">
    <source>
        <dbReference type="ARBA" id="ARBA00022630"/>
    </source>
</evidence>
<comment type="catalytic activity">
    <reaction evidence="10">
        <text>L-aspartate + O2 = iminosuccinate + H2O2</text>
        <dbReference type="Rhea" id="RHEA:25876"/>
        <dbReference type="ChEBI" id="CHEBI:15379"/>
        <dbReference type="ChEBI" id="CHEBI:16240"/>
        <dbReference type="ChEBI" id="CHEBI:29991"/>
        <dbReference type="ChEBI" id="CHEBI:77875"/>
        <dbReference type="EC" id="1.4.3.16"/>
    </reaction>
    <physiologicalReaction direction="left-to-right" evidence="10">
        <dbReference type="Rhea" id="RHEA:25877"/>
    </physiologicalReaction>
</comment>
<protein>
    <recommendedName>
        <fullName evidence="5 11">L-aspartate oxidase</fullName>
        <ecNumber evidence="4 11">1.4.3.16</ecNumber>
    </recommendedName>
</protein>
<dbReference type="SUPFAM" id="SSF51905">
    <property type="entry name" value="FAD/NAD(P)-binding domain"/>
    <property type="match status" value="1"/>
</dbReference>
<dbReference type="Gene3D" id="3.50.50.60">
    <property type="entry name" value="FAD/NAD(P)-binding domain"/>
    <property type="match status" value="1"/>
</dbReference>
<name>A0A4V2V040_9FIRM</name>
<comment type="caution">
    <text evidence="14">The sequence shown here is derived from an EMBL/GenBank/DDBJ whole genome shotgun (WGS) entry which is preliminary data.</text>
</comment>
<evidence type="ECO:0000259" key="13">
    <source>
        <dbReference type="Pfam" id="PF00890"/>
    </source>
</evidence>
<evidence type="ECO:0000256" key="9">
    <source>
        <dbReference type="ARBA" id="ARBA00023002"/>
    </source>
</evidence>
<dbReference type="InterPro" id="IPR027477">
    <property type="entry name" value="Succ_DH/fumarate_Rdtase_cat_sf"/>
</dbReference>
<sequence>MLKRYLFDGDFDLVERAFFDVIIIGAGIAGIYTALALDEGLKCGIISKGALEESNSFLAQGGIASVVLDEDTEEEHFRDTLVAGAGVCDEEAVRVLVREGPREINELINMGIPFDLSNEGVLHITREGGHSRRRVVHCGGDATGRIILKSLKEIADARENITFIDKTFLVDILTEKNDVVGVLTYKDDYKAYMASNVVIASGGIGQLYKYTTNPKIATGDGLGAAMRAGVETKDMEFVQFHPTALYTGEDDQSVFLISEAVRGEGAVLRNVQGEAFMKGVHHMKDLAPRDIVSREIVKQILNQEEDYVYLDITNKSRAYLVNRFPTIFKKCYEKGFDISKEWIKVHPVQHYFMGGIKTDLYSRTNINGLFACGEVACTGVHGANRLASNSLLECLVFGKRCGEYINRLHKCQFLLHKKLGFDTKESTLVLNDIGLIKKKIKEVMTTCGSIVRKENDLLKSEKAIQNLVLKVNDYKLDTVDGFEMYNMLIIAQEILKKAWERKVSIGAHYMN</sequence>
<evidence type="ECO:0000256" key="5">
    <source>
        <dbReference type="ARBA" id="ARBA00021901"/>
    </source>
</evidence>
<comment type="function">
    <text evidence="12">Catalyzes the oxidation of L-aspartate to iminoaspartate.</text>
</comment>
<dbReference type="AlphaFoldDB" id="A0A4V2V040"/>
<dbReference type="RefSeq" id="WP_165878563.1">
    <property type="nucleotide sequence ID" value="NZ_SMAL01000008.1"/>
</dbReference>